<evidence type="ECO:0000259" key="7">
    <source>
        <dbReference type="Pfam" id="PF00482"/>
    </source>
</evidence>
<sequence>MNMLFYAMVLLPGVLLFLLALFKFQVWGKRRKVIEAEESGNKKGENPLLDYRAIIISNNALMRSLQRIDDNLSIKLRLWGGCGALLLAAKLLGLFPVGAKGLAMIMLLVMVLVIVAPAMLIRPMVKTKVKLMLDALPYFVDLIAVCIQAGMTVESAIKFIGERSDDLDENLASLMRYLVKRAGVSGLEEALLELYRAMDMTEMRMFCSALQQSVHYGTSLYENLMELSKDIRDLQLLESEEKIGSLSAKMSVPLILFIMFPITVLIAAPGILRIMKKCDVLTNVFC</sequence>
<feature type="domain" description="Type II secretion system protein GspF" evidence="7">
    <location>
        <begin position="139"/>
        <end position="266"/>
    </location>
</feature>
<keyword evidence="3 6" id="KW-0812">Transmembrane</keyword>
<keyword evidence="2" id="KW-1003">Cell membrane</keyword>
<accession>A0A4U9HB15</accession>
<name>A0A4U9HB15_SERRU</name>
<evidence type="ECO:0000256" key="6">
    <source>
        <dbReference type="SAM" id="Phobius"/>
    </source>
</evidence>
<keyword evidence="4 6" id="KW-1133">Transmembrane helix</keyword>
<keyword evidence="5 6" id="KW-0472">Membrane</keyword>
<dbReference type="Pfam" id="PF00482">
    <property type="entry name" value="T2SSF"/>
    <property type="match status" value="1"/>
</dbReference>
<evidence type="ECO:0000313" key="9">
    <source>
        <dbReference type="Proteomes" id="UP000307968"/>
    </source>
</evidence>
<evidence type="ECO:0000256" key="3">
    <source>
        <dbReference type="ARBA" id="ARBA00022692"/>
    </source>
</evidence>
<feature type="transmembrane region" description="Helical" evidence="6">
    <location>
        <begin position="252"/>
        <end position="272"/>
    </location>
</feature>
<evidence type="ECO:0000256" key="2">
    <source>
        <dbReference type="ARBA" id="ARBA00022475"/>
    </source>
</evidence>
<reference evidence="8 9" key="1">
    <citation type="submission" date="2019-05" db="EMBL/GenBank/DDBJ databases">
        <authorList>
            <consortium name="Pathogen Informatics"/>
        </authorList>
    </citation>
    <scope>NUCLEOTIDE SEQUENCE [LARGE SCALE GENOMIC DNA]</scope>
    <source>
        <strain evidence="8 9">NCTC12971</strain>
    </source>
</reference>
<dbReference type="PANTHER" id="PTHR35007">
    <property type="entry name" value="INTEGRAL MEMBRANE PROTEIN-RELATED"/>
    <property type="match status" value="1"/>
</dbReference>
<dbReference type="PANTHER" id="PTHR35007:SF2">
    <property type="entry name" value="PILUS ASSEMBLE PROTEIN"/>
    <property type="match status" value="1"/>
</dbReference>
<feature type="transmembrane region" description="Helical" evidence="6">
    <location>
        <begin position="76"/>
        <end position="95"/>
    </location>
</feature>
<dbReference type="Proteomes" id="UP000307968">
    <property type="component" value="Chromosome"/>
</dbReference>
<protein>
    <submittedName>
        <fullName evidence="8">Flp pilus assembly protein TadB</fullName>
    </submittedName>
</protein>
<proteinExistence type="predicted"/>
<evidence type="ECO:0000256" key="4">
    <source>
        <dbReference type="ARBA" id="ARBA00022989"/>
    </source>
</evidence>
<gene>
    <name evidence="8" type="ORF">NCTC12971_00633</name>
</gene>
<feature type="transmembrane region" description="Helical" evidence="6">
    <location>
        <begin position="6"/>
        <end position="24"/>
    </location>
</feature>
<evidence type="ECO:0000256" key="5">
    <source>
        <dbReference type="ARBA" id="ARBA00023136"/>
    </source>
</evidence>
<dbReference type="GO" id="GO:0005886">
    <property type="term" value="C:plasma membrane"/>
    <property type="evidence" value="ECO:0007669"/>
    <property type="project" value="UniProtKB-SubCell"/>
</dbReference>
<organism evidence="8 9">
    <name type="scientific">Serratia rubidaea</name>
    <name type="common">Serratia marinorubra</name>
    <dbReference type="NCBI Taxonomy" id="61652"/>
    <lineage>
        <taxon>Bacteria</taxon>
        <taxon>Pseudomonadati</taxon>
        <taxon>Pseudomonadota</taxon>
        <taxon>Gammaproteobacteria</taxon>
        <taxon>Enterobacterales</taxon>
        <taxon>Yersiniaceae</taxon>
        <taxon>Serratia</taxon>
    </lineage>
</organism>
<comment type="subcellular location">
    <subcellularLocation>
        <location evidence="1">Cell membrane</location>
        <topology evidence="1">Multi-pass membrane protein</topology>
    </subcellularLocation>
</comment>
<feature type="transmembrane region" description="Helical" evidence="6">
    <location>
        <begin position="101"/>
        <end position="121"/>
    </location>
</feature>
<evidence type="ECO:0000313" key="8">
    <source>
        <dbReference type="EMBL" id="VTP60171.1"/>
    </source>
</evidence>
<evidence type="ECO:0000256" key="1">
    <source>
        <dbReference type="ARBA" id="ARBA00004651"/>
    </source>
</evidence>
<dbReference type="AlphaFoldDB" id="A0A4U9HB15"/>
<dbReference type="EMBL" id="LR590463">
    <property type="protein sequence ID" value="VTP60171.1"/>
    <property type="molecule type" value="Genomic_DNA"/>
</dbReference>
<dbReference type="InterPro" id="IPR018076">
    <property type="entry name" value="T2SS_GspF_dom"/>
</dbReference>